<dbReference type="GO" id="GO:0032725">
    <property type="term" value="P:positive regulation of granulocyte macrophage colony-stimulating factor production"/>
    <property type="evidence" value="ECO:0007669"/>
    <property type="project" value="Ensembl"/>
</dbReference>
<keyword evidence="17" id="KW-0694">RNA-binding</keyword>
<dbReference type="GO" id="GO:0005524">
    <property type="term" value="F:ATP binding"/>
    <property type="evidence" value="ECO:0007669"/>
    <property type="project" value="UniProtKB-KW"/>
</dbReference>
<keyword evidence="6" id="KW-0597">Phosphoprotein</keyword>
<dbReference type="FunFam" id="3.40.50.300:FF:001291">
    <property type="entry name" value="Probable ATP-dependent RNA helicase DDX58"/>
    <property type="match status" value="1"/>
</dbReference>
<evidence type="ECO:0000256" key="5">
    <source>
        <dbReference type="ARBA" id="ARBA00022499"/>
    </source>
</evidence>
<dbReference type="OMA" id="FFANHVP"/>
<dbReference type="InterPro" id="IPR031964">
    <property type="entry name" value="CARD_dom"/>
</dbReference>
<dbReference type="GO" id="GO:1990904">
    <property type="term" value="C:ribonucleoprotein complex"/>
    <property type="evidence" value="ECO:0007669"/>
    <property type="project" value="Ensembl"/>
</dbReference>
<dbReference type="GO" id="GO:0031625">
    <property type="term" value="F:ubiquitin protein ligase binding"/>
    <property type="evidence" value="ECO:0007669"/>
    <property type="project" value="Ensembl"/>
</dbReference>
<evidence type="ECO:0000256" key="11">
    <source>
        <dbReference type="ARBA" id="ARBA00022801"/>
    </source>
</evidence>
<evidence type="ECO:0000256" key="16">
    <source>
        <dbReference type="ARBA" id="ARBA00022859"/>
    </source>
</evidence>
<dbReference type="SMART" id="SM00487">
    <property type="entry name" value="DEXDc"/>
    <property type="match status" value="1"/>
</dbReference>
<dbReference type="OrthoDB" id="416741at2759"/>
<dbReference type="GO" id="GO:0032727">
    <property type="term" value="P:positive regulation of interferon-alpha production"/>
    <property type="evidence" value="ECO:0007669"/>
    <property type="project" value="Ensembl"/>
</dbReference>
<dbReference type="Pfam" id="PF16739">
    <property type="entry name" value="CARD_2"/>
    <property type="match status" value="2"/>
</dbReference>
<keyword evidence="10" id="KW-0547">Nucleotide-binding</keyword>
<dbReference type="Pfam" id="PF00271">
    <property type="entry name" value="Helicase_C"/>
    <property type="match status" value="1"/>
</dbReference>
<dbReference type="InterPro" id="IPR027417">
    <property type="entry name" value="P-loop_NTPase"/>
</dbReference>
<dbReference type="FunFam" id="3.40.50.300:FF:001233">
    <property type="entry name" value="Probable ATP-dependent RNA helicase DDX58"/>
    <property type="match status" value="1"/>
</dbReference>
<reference evidence="23" key="3">
    <citation type="submission" date="2025-09" db="UniProtKB">
        <authorList>
            <consortium name="Ensembl"/>
        </authorList>
    </citation>
    <scope>IDENTIFICATION</scope>
    <source>
        <strain evidence="23">Glennie</strain>
    </source>
</reference>
<dbReference type="Gene3D" id="1.20.1320.30">
    <property type="match status" value="1"/>
</dbReference>
<dbReference type="Gene3D" id="3.40.50.300">
    <property type="entry name" value="P-loop containing nucleotide triphosphate hydrolases"/>
    <property type="match status" value="2"/>
</dbReference>
<dbReference type="Bgee" id="ENSOANG00000012131">
    <property type="expression patterns" value="Expressed in ovary and 8 other cell types or tissues"/>
</dbReference>
<dbReference type="Pfam" id="PF00270">
    <property type="entry name" value="DEAD"/>
    <property type="match status" value="1"/>
</dbReference>
<evidence type="ECO:0000313" key="24">
    <source>
        <dbReference type="Proteomes" id="UP000002279"/>
    </source>
</evidence>
<evidence type="ECO:0000256" key="2">
    <source>
        <dbReference type="ARBA" id="ARBA00006866"/>
    </source>
</evidence>
<dbReference type="GO" id="GO:0009597">
    <property type="term" value="P:detection of virus"/>
    <property type="evidence" value="ECO:0007669"/>
    <property type="project" value="Ensembl"/>
</dbReference>
<dbReference type="PROSITE" id="PS51192">
    <property type="entry name" value="HELICASE_ATP_BIND_1"/>
    <property type="match status" value="1"/>
</dbReference>
<evidence type="ECO:0000313" key="23">
    <source>
        <dbReference type="Ensembl" id="ENSOANP00000019214.3"/>
    </source>
</evidence>
<evidence type="ECO:0000256" key="8">
    <source>
        <dbReference type="ARBA" id="ARBA00022723"/>
    </source>
</evidence>
<dbReference type="InterPro" id="IPR014001">
    <property type="entry name" value="Helicase_ATP-bd"/>
</dbReference>
<dbReference type="PANTHER" id="PTHR14074:SF16">
    <property type="entry name" value="ANTIVIRAL INNATE IMMUNE RESPONSE RECEPTOR RIG-I"/>
    <property type="match status" value="1"/>
</dbReference>
<dbReference type="GO" id="GO:0016887">
    <property type="term" value="F:ATP hydrolysis activity"/>
    <property type="evidence" value="ECO:0007669"/>
    <property type="project" value="Ensembl"/>
</dbReference>
<dbReference type="GO" id="GO:0002230">
    <property type="term" value="P:positive regulation of defense response to virus by host"/>
    <property type="evidence" value="ECO:0007669"/>
    <property type="project" value="Ensembl"/>
</dbReference>
<dbReference type="GO" id="GO:0071360">
    <property type="term" value="P:cellular response to exogenous dsRNA"/>
    <property type="evidence" value="ECO:0007669"/>
    <property type="project" value="Ensembl"/>
</dbReference>
<dbReference type="GO" id="GO:0038187">
    <property type="term" value="F:pattern recognition receptor activity"/>
    <property type="evidence" value="ECO:0007669"/>
    <property type="project" value="Ensembl"/>
</dbReference>
<evidence type="ECO:0000259" key="20">
    <source>
        <dbReference type="PROSITE" id="PS51192"/>
    </source>
</evidence>
<evidence type="ECO:0000256" key="14">
    <source>
        <dbReference type="ARBA" id="ARBA00022840"/>
    </source>
</evidence>
<evidence type="ECO:0000256" key="7">
    <source>
        <dbReference type="ARBA" id="ARBA00022588"/>
    </source>
</evidence>
<evidence type="ECO:0000256" key="18">
    <source>
        <dbReference type="ARBA" id="ARBA00023118"/>
    </source>
</evidence>
<reference evidence="23 24" key="1">
    <citation type="journal article" date="2008" name="Nature">
        <title>Genome analysis of the platypus reveals unique signatures of evolution.</title>
        <authorList>
            <person name="Warren W.C."/>
            <person name="Hillier L.W."/>
            <person name="Marshall Graves J.A."/>
            <person name="Birney E."/>
            <person name="Ponting C.P."/>
            <person name="Grutzner F."/>
            <person name="Belov K."/>
            <person name="Miller W."/>
            <person name="Clarke L."/>
            <person name="Chinwalla A.T."/>
            <person name="Yang S.P."/>
            <person name="Heger A."/>
            <person name="Locke D.P."/>
            <person name="Miethke P."/>
            <person name="Waters P.D."/>
            <person name="Veyrunes F."/>
            <person name="Fulton L."/>
            <person name="Fulton B."/>
            <person name="Graves T."/>
            <person name="Wallis J."/>
            <person name="Puente X.S."/>
            <person name="Lopez-Otin C."/>
            <person name="Ordonez G.R."/>
            <person name="Eichler E.E."/>
            <person name="Chen L."/>
            <person name="Cheng Z."/>
            <person name="Deakin J.E."/>
            <person name="Alsop A."/>
            <person name="Thompson K."/>
            <person name="Kirby P."/>
            <person name="Papenfuss A.T."/>
            <person name="Wakefield M.J."/>
            <person name="Olender T."/>
            <person name="Lancet D."/>
            <person name="Huttley G.A."/>
            <person name="Smit A.F."/>
            <person name="Pask A."/>
            <person name="Temple-Smith P."/>
            <person name="Batzer M.A."/>
            <person name="Walker J.A."/>
            <person name="Konkel M.K."/>
            <person name="Harris R.S."/>
            <person name="Whittington C.M."/>
            <person name="Wong E.S."/>
            <person name="Gemmell N.J."/>
            <person name="Buschiazzo E."/>
            <person name="Vargas Jentzsch I.M."/>
            <person name="Merkel A."/>
            <person name="Schmitz J."/>
            <person name="Zemann A."/>
            <person name="Churakov G."/>
            <person name="Kriegs J.O."/>
            <person name="Brosius J."/>
            <person name="Murchison E.P."/>
            <person name="Sachidanandam R."/>
            <person name="Smith C."/>
            <person name="Hannon G.J."/>
            <person name="Tsend-Ayush E."/>
            <person name="McMillan D."/>
            <person name="Attenborough R."/>
            <person name="Rens W."/>
            <person name="Ferguson-Smith M."/>
            <person name="Lefevre C.M."/>
            <person name="Sharp J.A."/>
            <person name="Nicholas K.R."/>
            <person name="Ray D.A."/>
            <person name="Kube M."/>
            <person name="Reinhardt R."/>
            <person name="Pringle T.H."/>
            <person name="Taylor J."/>
            <person name="Jones R.C."/>
            <person name="Nixon B."/>
            <person name="Dacheux J.L."/>
            <person name="Niwa H."/>
            <person name="Sekita Y."/>
            <person name="Huang X."/>
            <person name="Stark A."/>
            <person name="Kheradpour P."/>
            <person name="Kellis M."/>
            <person name="Flicek P."/>
            <person name="Chen Y."/>
            <person name="Webber C."/>
            <person name="Hardison R."/>
            <person name="Nelson J."/>
            <person name="Hallsworth-Pepin K."/>
            <person name="Delehaunty K."/>
            <person name="Markovic C."/>
            <person name="Minx P."/>
            <person name="Feng Y."/>
            <person name="Kremitzki C."/>
            <person name="Mitreva M."/>
            <person name="Glasscock J."/>
            <person name="Wylie T."/>
            <person name="Wohldmann P."/>
            <person name="Thiru P."/>
            <person name="Nhan M.N."/>
            <person name="Pohl C.S."/>
            <person name="Smith S.M."/>
            <person name="Hou S."/>
            <person name="Nefedov M."/>
            <person name="de Jong P.J."/>
            <person name="Renfree M.B."/>
            <person name="Mardis E.R."/>
            <person name="Wilson R.K."/>
        </authorList>
    </citation>
    <scope>NUCLEOTIDE SEQUENCE [LARGE SCALE GENOMIC DNA]</scope>
    <source>
        <strain evidence="23 24">Glennie</strain>
    </source>
</reference>
<dbReference type="GO" id="GO:0032760">
    <property type="term" value="P:positive regulation of tumor necrosis factor production"/>
    <property type="evidence" value="ECO:0007669"/>
    <property type="project" value="Ensembl"/>
</dbReference>
<evidence type="ECO:0000256" key="10">
    <source>
        <dbReference type="ARBA" id="ARBA00022741"/>
    </source>
</evidence>
<evidence type="ECO:0000259" key="21">
    <source>
        <dbReference type="PROSITE" id="PS51194"/>
    </source>
</evidence>
<keyword evidence="11" id="KW-0378">Hydrolase</keyword>
<dbReference type="InterPro" id="IPR041204">
    <property type="entry name" value="RIG-I-like_C"/>
</dbReference>
<sequence length="929" mass="107298">MTAEDKEKLKLFGGHIQKILNPNYVLSYMNTWFSEATVEHIKVEFTNRGVTASAKLFLKYLLELTEDGWFRGFLDALYYAEYNGLYEAIENWNFQKLERLEEHRELLKRIQPEFKNSVKPNDILPNLNECLKSQEIDEIRQVQLHYGPMVSVEKITECLLRSDKENWPKILKTALDMGDCDVVSKLWTLDQDASGKQDIEVEGEQDEESGTFYVSGSYEEEPEKQNFSETLFSSAGVMKTTYSPQNARSYQMELAKPALVGKNTIICAPTGCGKTFVAIMICKNHLQNMPNGQRGKVVFLVTKVPVYEQQKAVFIEQFERESYTVAGISGETAGNTPVEHVIKNSDIIVLTPQILVNSLKNGTVPSLSMFTLMIFDECHNTDKSHPYNKIMINYLDNKLGTSACQLPQIVGLTASVGVGDAKNKNEAIQHICKLCACLDAPIISTVRENLDDLEKIVFKPQKLFRKVETRRVNLFKDIVSQLMAETEKLAKNVHSKTRCLFEVQNRSFGTQKYEQWIVNIQKICKVFQIPDKEEERRICKTLFIYTSHLRKYNDALIIHEDARTTDALDYLEDFFNHVKSGEVDKIEQYLIQRFEEKQQELKNISRNEQNDNPKLKELCFLLEEEYHLNPESRTILFVKTRALANALKRWIEENPKLDYLKSDVLMGRGKRNQATGMTLPLQKDVLETFKASGETKVLIATSVADEGIDIAQCNVVILYEYIGNVIKMIQTRGRGRAKDSKCFLVSSKEELIEREKTNMIQEVMMNESILEMQKWDEGELVKRIHSLQIQEKTIRDNKTEIIPEPEVNKWKLLCGKCKVLACYANDIRIVEESHHTVIGETFKNRFVAEPHPKQKRYGNFEKIMKIYCKERECHHDWGIFVRYKIFEMPIIKIESFVVEDIFTGAQHVCSKWKTFNFVRIPFDAAEIST</sequence>
<evidence type="ECO:0000256" key="6">
    <source>
        <dbReference type="ARBA" id="ARBA00022553"/>
    </source>
</evidence>
<dbReference type="CDD" id="cd12090">
    <property type="entry name" value="MDA5_ID"/>
    <property type="match status" value="1"/>
</dbReference>
<dbReference type="STRING" id="9258.ENSOANP00000019214"/>
<dbReference type="GO" id="GO:0008270">
    <property type="term" value="F:zinc ion binding"/>
    <property type="evidence" value="ECO:0000318"/>
    <property type="project" value="GO_Central"/>
</dbReference>
<dbReference type="GO" id="GO:0005525">
    <property type="term" value="F:GTP binding"/>
    <property type="evidence" value="ECO:0007669"/>
    <property type="project" value="Ensembl"/>
</dbReference>
<evidence type="ECO:0000256" key="13">
    <source>
        <dbReference type="ARBA" id="ARBA00022833"/>
    </source>
</evidence>
<feature type="domain" description="RLR CTR" evidence="22">
    <location>
        <begin position="798"/>
        <end position="929"/>
    </location>
</feature>
<dbReference type="GO" id="GO:0005737">
    <property type="term" value="C:cytoplasm"/>
    <property type="evidence" value="ECO:0000318"/>
    <property type="project" value="GO_Central"/>
</dbReference>
<dbReference type="SUPFAM" id="SSF52540">
    <property type="entry name" value="P-loop containing nucleoside triphosphate hydrolases"/>
    <property type="match status" value="1"/>
</dbReference>
<gene>
    <name evidence="23" type="primary">RIGI</name>
</gene>
<evidence type="ECO:0000256" key="12">
    <source>
        <dbReference type="ARBA" id="ARBA00022806"/>
    </source>
</evidence>
<dbReference type="FunFam" id="2.170.150.30:FF:000001">
    <property type="entry name" value="Probable ATP-dependent RNA helicase DDX58"/>
    <property type="match status" value="1"/>
</dbReference>
<dbReference type="GO" id="GO:0003727">
    <property type="term" value="F:single-stranded RNA binding"/>
    <property type="evidence" value="ECO:0000318"/>
    <property type="project" value="GO_Central"/>
</dbReference>
<keyword evidence="8" id="KW-0479">Metal-binding</keyword>
<dbReference type="SMART" id="SM00490">
    <property type="entry name" value="HELICc"/>
    <property type="match status" value="1"/>
</dbReference>
<feature type="domain" description="Helicase ATP-binding" evidence="20">
    <location>
        <begin position="255"/>
        <end position="434"/>
    </location>
</feature>
<dbReference type="GO" id="GO:0042802">
    <property type="term" value="F:identical protein binding"/>
    <property type="evidence" value="ECO:0007669"/>
    <property type="project" value="Ensembl"/>
</dbReference>
<dbReference type="FunCoup" id="F7E4X4">
    <property type="interactions" value="226"/>
</dbReference>
<dbReference type="GO" id="GO:0032728">
    <property type="term" value="P:positive regulation of interferon-beta production"/>
    <property type="evidence" value="ECO:0007669"/>
    <property type="project" value="Ensembl"/>
</dbReference>
<dbReference type="GeneTree" id="ENSGT00940000153173"/>
<dbReference type="GO" id="GO:0045944">
    <property type="term" value="P:positive regulation of transcription by RNA polymerase II"/>
    <property type="evidence" value="ECO:0007669"/>
    <property type="project" value="Ensembl"/>
</dbReference>
<evidence type="ECO:0000256" key="1">
    <source>
        <dbReference type="ARBA" id="ARBA00004496"/>
    </source>
</evidence>
<keyword evidence="12" id="KW-0347">Helicase</keyword>
<evidence type="ECO:0000256" key="15">
    <source>
        <dbReference type="ARBA" id="ARBA00022843"/>
    </source>
</evidence>
<dbReference type="PROSITE" id="PS51194">
    <property type="entry name" value="HELICASE_CTER"/>
    <property type="match status" value="1"/>
</dbReference>
<dbReference type="GO" id="GO:0005923">
    <property type="term" value="C:bicellular tight junction"/>
    <property type="evidence" value="ECO:0007669"/>
    <property type="project" value="Ensembl"/>
</dbReference>
<dbReference type="GO" id="GO:0030334">
    <property type="term" value="P:regulation of cell migration"/>
    <property type="evidence" value="ECO:0007669"/>
    <property type="project" value="Ensembl"/>
</dbReference>
<dbReference type="GO" id="GO:0060760">
    <property type="term" value="P:positive regulation of response to cytokine stimulus"/>
    <property type="evidence" value="ECO:0007669"/>
    <property type="project" value="Ensembl"/>
</dbReference>
<dbReference type="InterPro" id="IPR051363">
    <property type="entry name" value="RLR_Helicase"/>
</dbReference>
<keyword evidence="5" id="KW-1017">Isopeptide bond</keyword>
<dbReference type="eggNOG" id="KOG0354">
    <property type="taxonomic scope" value="Eukaryota"/>
</dbReference>
<evidence type="ECO:0000256" key="3">
    <source>
        <dbReference type="ARBA" id="ARBA00012552"/>
    </source>
</evidence>
<dbReference type="GO" id="GO:0032757">
    <property type="term" value="P:positive regulation of interleukin-8 production"/>
    <property type="evidence" value="ECO:0007669"/>
    <property type="project" value="Ensembl"/>
</dbReference>
<keyword evidence="7" id="KW-0399">Innate immunity</keyword>
<dbReference type="Gene3D" id="1.10.533.10">
    <property type="entry name" value="Death Domain, Fas"/>
    <property type="match status" value="2"/>
</dbReference>
<evidence type="ECO:0000259" key="22">
    <source>
        <dbReference type="PROSITE" id="PS51789"/>
    </source>
</evidence>
<comment type="catalytic activity">
    <reaction evidence="19">
        <text>ATP + H2O = ADP + phosphate + H(+)</text>
        <dbReference type="Rhea" id="RHEA:13065"/>
        <dbReference type="ChEBI" id="CHEBI:15377"/>
        <dbReference type="ChEBI" id="CHEBI:15378"/>
        <dbReference type="ChEBI" id="CHEBI:30616"/>
        <dbReference type="ChEBI" id="CHEBI:43474"/>
        <dbReference type="ChEBI" id="CHEBI:456216"/>
        <dbReference type="EC" id="3.6.4.13"/>
    </reaction>
    <physiologicalReaction direction="left-to-right" evidence="19">
        <dbReference type="Rhea" id="RHEA:13066"/>
    </physiologicalReaction>
</comment>
<dbReference type="GO" id="GO:0003724">
    <property type="term" value="F:RNA helicase activity"/>
    <property type="evidence" value="ECO:0007669"/>
    <property type="project" value="UniProtKB-EC"/>
</dbReference>
<dbReference type="GO" id="GO:0002753">
    <property type="term" value="P:cytoplasmic pattern recognition receptor signaling pathway"/>
    <property type="evidence" value="ECO:0000318"/>
    <property type="project" value="GO_Central"/>
</dbReference>
<reference evidence="23" key="2">
    <citation type="submission" date="2025-08" db="UniProtKB">
        <authorList>
            <consortium name="Ensembl"/>
        </authorList>
    </citation>
    <scope>IDENTIFICATION</scope>
    <source>
        <strain evidence="23">Glennie</strain>
    </source>
</reference>
<keyword evidence="13" id="KW-0862">Zinc</keyword>
<dbReference type="InterPro" id="IPR038557">
    <property type="entry name" value="RLR_C_sf"/>
</dbReference>
<evidence type="ECO:0000256" key="17">
    <source>
        <dbReference type="ARBA" id="ARBA00022884"/>
    </source>
</evidence>
<protein>
    <recommendedName>
        <fullName evidence="3">RNA helicase</fullName>
        <ecNumber evidence="3">3.6.4.13</ecNumber>
    </recommendedName>
</protein>
<evidence type="ECO:0000256" key="9">
    <source>
        <dbReference type="ARBA" id="ARBA00022737"/>
    </source>
</evidence>
<dbReference type="Gene3D" id="2.170.150.30">
    <property type="entry name" value="RIG-I-like receptor, C-terminal regulatory domain"/>
    <property type="match status" value="1"/>
</dbReference>
<dbReference type="Ensembl" id="ENSOANT00000019217.4">
    <property type="protein sequence ID" value="ENSOANP00000019214.3"/>
    <property type="gene ID" value="ENSOANG00000012131.4"/>
</dbReference>
<dbReference type="InterPro" id="IPR021673">
    <property type="entry name" value="RLR_CTR"/>
</dbReference>
<proteinExistence type="inferred from homology"/>
<dbReference type="GO" id="GO:0039529">
    <property type="term" value="P:RIG-I signaling pathway"/>
    <property type="evidence" value="ECO:0007669"/>
    <property type="project" value="Ensembl"/>
</dbReference>
<keyword evidence="15" id="KW-0832">Ubl conjugation</keyword>
<dbReference type="AlphaFoldDB" id="F7E4X4"/>
<dbReference type="GO" id="GO:0032587">
    <property type="term" value="C:ruffle membrane"/>
    <property type="evidence" value="ECO:0007669"/>
    <property type="project" value="Ensembl"/>
</dbReference>
<dbReference type="InterPro" id="IPR011545">
    <property type="entry name" value="DEAD/DEAH_box_helicase_dom"/>
</dbReference>
<organism evidence="23 24">
    <name type="scientific">Ornithorhynchus anatinus</name>
    <name type="common">Duckbill platypus</name>
    <dbReference type="NCBI Taxonomy" id="9258"/>
    <lineage>
        <taxon>Eukaryota</taxon>
        <taxon>Metazoa</taxon>
        <taxon>Chordata</taxon>
        <taxon>Craniata</taxon>
        <taxon>Vertebrata</taxon>
        <taxon>Euteleostomi</taxon>
        <taxon>Mammalia</taxon>
        <taxon>Monotremata</taxon>
        <taxon>Ornithorhynchidae</taxon>
        <taxon>Ornithorhynchus</taxon>
    </lineage>
</organism>
<keyword evidence="18" id="KW-0051">Antiviral defense</keyword>
<keyword evidence="24" id="KW-1185">Reference proteome</keyword>
<dbReference type="GO" id="GO:0032755">
    <property type="term" value="P:positive regulation of interleukin-6 production"/>
    <property type="evidence" value="ECO:0007669"/>
    <property type="project" value="Ensembl"/>
</dbReference>
<keyword evidence="4" id="KW-0963">Cytoplasm</keyword>
<dbReference type="GO" id="GO:0003725">
    <property type="term" value="F:double-stranded RNA binding"/>
    <property type="evidence" value="ECO:0000318"/>
    <property type="project" value="GO_Central"/>
</dbReference>
<comment type="subcellular location">
    <subcellularLocation>
        <location evidence="1">Cytoplasm</location>
    </subcellularLocation>
</comment>
<dbReference type="InterPro" id="IPR011029">
    <property type="entry name" value="DEATH-like_dom_sf"/>
</dbReference>
<evidence type="ECO:0000256" key="4">
    <source>
        <dbReference type="ARBA" id="ARBA00022490"/>
    </source>
</evidence>
<dbReference type="InParanoid" id="F7E4X4"/>
<dbReference type="GO" id="GO:0140374">
    <property type="term" value="P:antiviral innate immune response"/>
    <property type="evidence" value="ECO:0000318"/>
    <property type="project" value="GO_Central"/>
</dbReference>
<feature type="domain" description="Helicase C-terminal" evidence="21">
    <location>
        <begin position="614"/>
        <end position="780"/>
    </location>
</feature>
<dbReference type="GO" id="GO:0015629">
    <property type="term" value="C:actin cytoskeleton"/>
    <property type="evidence" value="ECO:0007669"/>
    <property type="project" value="Ensembl"/>
</dbReference>
<dbReference type="HOGENOM" id="CLU_006888_1_0_1"/>
<dbReference type="PANTHER" id="PTHR14074">
    <property type="entry name" value="HELICASE WITH DEATH DOMAIN-RELATED"/>
    <property type="match status" value="1"/>
</dbReference>
<name>F7E4X4_ORNAN</name>
<dbReference type="EC" id="3.6.4.13" evidence="3"/>
<accession>F7E4X4</accession>
<evidence type="ECO:0000256" key="19">
    <source>
        <dbReference type="ARBA" id="ARBA00049390"/>
    </source>
</evidence>
<comment type="similarity">
    <text evidence="2">Belongs to the helicase family. RLR subfamily.</text>
</comment>
<dbReference type="Proteomes" id="UP000002279">
    <property type="component" value="Chromosome X5"/>
</dbReference>
<dbReference type="PROSITE" id="PS51789">
    <property type="entry name" value="RLR_CTR"/>
    <property type="match status" value="1"/>
</dbReference>
<dbReference type="Pfam" id="PF11648">
    <property type="entry name" value="RIG-I_C-RD"/>
    <property type="match status" value="1"/>
</dbReference>
<dbReference type="Pfam" id="PF18119">
    <property type="entry name" value="RIG-I_C"/>
    <property type="match status" value="1"/>
</dbReference>
<keyword evidence="9" id="KW-0677">Repeat</keyword>
<keyword evidence="16" id="KW-0391">Immunity</keyword>
<keyword evidence="14" id="KW-0067">ATP-binding</keyword>
<dbReference type="InterPro" id="IPR001650">
    <property type="entry name" value="Helicase_C-like"/>
</dbReference>